<accession>A0A9W9L0W3</accession>
<feature type="domain" description="Peptidase C14 caspase" evidence="1">
    <location>
        <begin position="19"/>
        <end position="122"/>
    </location>
</feature>
<reference evidence="2" key="2">
    <citation type="journal article" date="2023" name="IMA Fungus">
        <title>Comparative genomic study of the Penicillium genus elucidates a diverse pangenome and 15 lateral gene transfer events.</title>
        <authorList>
            <person name="Petersen C."/>
            <person name="Sorensen T."/>
            <person name="Nielsen M.R."/>
            <person name="Sondergaard T.E."/>
            <person name="Sorensen J.L."/>
            <person name="Fitzpatrick D.A."/>
            <person name="Frisvad J.C."/>
            <person name="Nielsen K.L."/>
        </authorList>
    </citation>
    <scope>NUCLEOTIDE SEQUENCE</scope>
    <source>
        <strain evidence="2">IBT 22155</strain>
    </source>
</reference>
<sequence length="167" mass="18426">MSRGTDKMPKWRLRERVEYTISECQATNQHYVIVFYYAGHGAIIDDVLNSVSGKPGTASVPWPAIKQELFHDPDLKKMDVVAVLDCCYSGAATRGSSSSQRTAQIIAACAAHEWANPRRHKIPFIQRIFRAVQKFKGPLAWAACSGQGLGAACLPKVRIDPNLLLNS</sequence>
<evidence type="ECO:0000313" key="2">
    <source>
        <dbReference type="EMBL" id="KAJ5130534.1"/>
    </source>
</evidence>
<dbReference type="GeneID" id="81406487"/>
<dbReference type="GO" id="GO:0006508">
    <property type="term" value="P:proteolysis"/>
    <property type="evidence" value="ECO:0007669"/>
    <property type="project" value="InterPro"/>
</dbReference>
<dbReference type="Pfam" id="PF00656">
    <property type="entry name" value="Peptidase_C14"/>
    <property type="match status" value="1"/>
</dbReference>
<proteinExistence type="predicted"/>
<evidence type="ECO:0000313" key="3">
    <source>
        <dbReference type="Proteomes" id="UP001149079"/>
    </source>
</evidence>
<evidence type="ECO:0000259" key="1">
    <source>
        <dbReference type="Pfam" id="PF00656"/>
    </source>
</evidence>
<dbReference type="AlphaFoldDB" id="A0A9W9L0W3"/>
<gene>
    <name evidence="2" type="ORF">N7515_006573</name>
</gene>
<dbReference type="RefSeq" id="XP_056520913.1">
    <property type="nucleotide sequence ID" value="XM_056667317.1"/>
</dbReference>
<comment type="caution">
    <text evidence="2">The sequence shown here is derived from an EMBL/GenBank/DDBJ whole genome shotgun (WGS) entry which is preliminary data.</text>
</comment>
<dbReference type="InterPro" id="IPR011600">
    <property type="entry name" value="Pept_C14_caspase"/>
</dbReference>
<dbReference type="EMBL" id="JAPQKL010000005">
    <property type="protein sequence ID" value="KAJ5130534.1"/>
    <property type="molecule type" value="Genomic_DNA"/>
</dbReference>
<dbReference type="OrthoDB" id="4760831at2759"/>
<reference evidence="2" key="1">
    <citation type="submission" date="2022-11" db="EMBL/GenBank/DDBJ databases">
        <authorList>
            <person name="Petersen C."/>
        </authorList>
    </citation>
    <scope>NUCLEOTIDE SEQUENCE</scope>
    <source>
        <strain evidence="2">IBT 22155</strain>
    </source>
</reference>
<name>A0A9W9L0W3_9EURO</name>
<organism evidence="2 3">
    <name type="scientific">Penicillium bovifimosum</name>
    <dbReference type="NCBI Taxonomy" id="126998"/>
    <lineage>
        <taxon>Eukaryota</taxon>
        <taxon>Fungi</taxon>
        <taxon>Dikarya</taxon>
        <taxon>Ascomycota</taxon>
        <taxon>Pezizomycotina</taxon>
        <taxon>Eurotiomycetes</taxon>
        <taxon>Eurotiomycetidae</taxon>
        <taxon>Eurotiales</taxon>
        <taxon>Aspergillaceae</taxon>
        <taxon>Penicillium</taxon>
    </lineage>
</organism>
<protein>
    <recommendedName>
        <fullName evidence="1">Peptidase C14 caspase domain-containing protein</fullName>
    </recommendedName>
</protein>
<dbReference type="Proteomes" id="UP001149079">
    <property type="component" value="Unassembled WGS sequence"/>
</dbReference>
<keyword evidence="3" id="KW-1185">Reference proteome</keyword>
<dbReference type="GO" id="GO:0004197">
    <property type="term" value="F:cysteine-type endopeptidase activity"/>
    <property type="evidence" value="ECO:0007669"/>
    <property type="project" value="InterPro"/>
</dbReference>
<dbReference type="Gene3D" id="3.40.50.1460">
    <property type="match status" value="1"/>
</dbReference>